<evidence type="ECO:0000256" key="3">
    <source>
        <dbReference type="PROSITE-ProRule" id="PRU00169"/>
    </source>
</evidence>
<dbReference type="GO" id="GO:0003677">
    <property type="term" value="F:DNA binding"/>
    <property type="evidence" value="ECO:0007669"/>
    <property type="project" value="InterPro"/>
</dbReference>
<dbReference type="SUPFAM" id="SSF52172">
    <property type="entry name" value="CheY-like"/>
    <property type="match status" value="1"/>
</dbReference>
<evidence type="ECO:0000313" key="6">
    <source>
        <dbReference type="EMBL" id="SHE41912.1"/>
    </source>
</evidence>
<name>A0A1M4TBK3_9CLOT</name>
<dbReference type="InterPro" id="IPR001789">
    <property type="entry name" value="Sig_transdc_resp-reg_receiver"/>
</dbReference>
<dbReference type="GO" id="GO:0000156">
    <property type="term" value="F:phosphorelay response regulator activity"/>
    <property type="evidence" value="ECO:0007669"/>
    <property type="project" value="InterPro"/>
</dbReference>
<organism evidence="6 7">
    <name type="scientific">Caloramator proteoclasticus DSM 10124</name>
    <dbReference type="NCBI Taxonomy" id="1121262"/>
    <lineage>
        <taxon>Bacteria</taxon>
        <taxon>Bacillati</taxon>
        <taxon>Bacillota</taxon>
        <taxon>Clostridia</taxon>
        <taxon>Eubacteriales</taxon>
        <taxon>Clostridiaceae</taxon>
        <taxon>Caloramator</taxon>
    </lineage>
</organism>
<dbReference type="Pfam" id="PF04397">
    <property type="entry name" value="LytTR"/>
    <property type="match status" value="1"/>
</dbReference>
<reference evidence="7" key="1">
    <citation type="submission" date="2016-11" db="EMBL/GenBank/DDBJ databases">
        <authorList>
            <person name="Varghese N."/>
            <person name="Submissions S."/>
        </authorList>
    </citation>
    <scope>NUCLEOTIDE SEQUENCE [LARGE SCALE GENOMIC DNA]</scope>
    <source>
        <strain evidence="7">DSM 10124</strain>
    </source>
</reference>
<dbReference type="AlphaFoldDB" id="A0A1M4TBK3"/>
<feature type="modified residue" description="4-aspartylphosphate" evidence="3">
    <location>
        <position position="56"/>
    </location>
</feature>
<evidence type="ECO:0000256" key="1">
    <source>
        <dbReference type="ARBA" id="ARBA00018672"/>
    </source>
</evidence>
<dbReference type="Gene3D" id="2.40.50.40">
    <property type="match status" value="1"/>
</dbReference>
<dbReference type="EMBL" id="FQVG01000004">
    <property type="protein sequence ID" value="SHE41912.1"/>
    <property type="molecule type" value="Genomic_DNA"/>
</dbReference>
<sequence length="254" mass="30034">MKNIECLIVEDEVPAIEEIKFNLSRYNDIIIKGCATNYIDALAKIEKQDFDAVFLDINIPGGSGIELGRIIKRKSNKTDIIFITAYDEYAIKAFEFNALDYILKPIDEKRFDETINRLRESYKRKNNNIYYIDEKIEEVMKRVLKEREKAIPCEVNGKIILISLDDIIYFSIEQDRTIIKTFNNTYETKFTLNELEEMTGFLRTHRSFLVNPNKVKEIHPWFNGTYKMIMKDNNNSEIPVSRSKSRYVRDYYNI</sequence>
<proteinExistence type="predicted"/>
<feature type="domain" description="HTH LytTR-type" evidence="5">
    <location>
        <begin position="151"/>
        <end position="254"/>
    </location>
</feature>
<dbReference type="Pfam" id="PF00072">
    <property type="entry name" value="Response_reg"/>
    <property type="match status" value="1"/>
</dbReference>
<feature type="domain" description="Response regulatory" evidence="4">
    <location>
        <begin position="5"/>
        <end position="119"/>
    </location>
</feature>
<gene>
    <name evidence="6" type="ORF">SAMN02746091_00341</name>
</gene>
<dbReference type="Gene3D" id="2.20.25.10">
    <property type="match status" value="1"/>
</dbReference>
<keyword evidence="7" id="KW-1185">Reference proteome</keyword>
<dbReference type="Gene3D" id="3.40.50.2300">
    <property type="match status" value="1"/>
</dbReference>
<dbReference type="InterPro" id="IPR046947">
    <property type="entry name" value="LytR-like"/>
</dbReference>
<dbReference type="SMART" id="SM00448">
    <property type="entry name" value="REC"/>
    <property type="match status" value="1"/>
</dbReference>
<evidence type="ECO:0000259" key="4">
    <source>
        <dbReference type="PROSITE" id="PS50110"/>
    </source>
</evidence>
<dbReference type="InterPro" id="IPR011006">
    <property type="entry name" value="CheY-like_superfamily"/>
</dbReference>
<dbReference type="PROSITE" id="PS50110">
    <property type="entry name" value="RESPONSE_REGULATORY"/>
    <property type="match status" value="1"/>
</dbReference>
<keyword evidence="3" id="KW-0597">Phosphoprotein</keyword>
<dbReference type="Proteomes" id="UP000184423">
    <property type="component" value="Unassembled WGS sequence"/>
</dbReference>
<evidence type="ECO:0000259" key="5">
    <source>
        <dbReference type="PROSITE" id="PS50930"/>
    </source>
</evidence>
<dbReference type="RefSeq" id="WP_027308243.1">
    <property type="nucleotide sequence ID" value="NZ_FQVG01000004.1"/>
</dbReference>
<dbReference type="InterPro" id="IPR007492">
    <property type="entry name" value="LytTR_DNA-bd_dom"/>
</dbReference>
<evidence type="ECO:0000313" key="7">
    <source>
        <dbReference type="Proteomes" id="UP000184423"/>
    </source>
</evidence>
<accession>A0A1M4TBK3</accession>
<dbReference type="PANTHER" id="PTHR37299">
    <property type="entry name" value="TRANSCRIPTIONAL REGULATOR-RELATED"/>
    <property type="match status" value="1"/>
</dbReference>
<dbReference type="PROSITE" id="PS50930">
    <property type="entry name" value="HTH_LYTTR"/>
    <property type="match status" value="1"/>
</dbReference>
<comment type="function">
    <text evidence="2">May play the central regulatory role in sporulation. It may be an element of the effector pathway responsible for the activation of sporulation genes in response to nutritional stress. Spo0A may act in concert with spo0H (a sigma factor) to control the expression of some genes that are critical to the sporulation process.</text>
</comment>
<dbReference type="PANTHER" id="PTHR37299:SF1">
    <property type="entry name" value="STAGE 0 SPORULATION PROTEIN A HOMOLOG"/>
    <property type="match status" value="1"/>
</dbReference>
<dbReference type="SMART" id="SM00850">
    <property type="entry name" value="LytTR"/>
    <property type="match status" value="1"/>
</dbReference>
<protein>
    <recommendedName>
        <fullName evidence="1">Stage 0 sporulation protein A homolog</fullName>
    </recommendedName>
</protein>
<evidence type="ECO:0000256" key="2">
    <source>
        <dbReference type="ARBA" id="ARBA00024867"/>
    </source>
</evidence>